<proteinExistence type="predicted"/>
<keyword evidence="1" id="KW-1133">Transmembrane helix</keyword>
<evidence type="ECO:0008006" key="4">
    <source>
        <dbReference type="Google" id="ProtNLM"/>
    </source>
</evidence>
<dbReference type="AlphaFoldDB" id="A0A2W1BRW7"/>
<organism evidence="2 3">
    <name type="scientific">Helicoverpa armigera</name>
    <name type="common">Cotton bollworm</name>
    <name type="synonym">Heliothis armigera</name>
    <dbReference type="NCBI Taxonomy" id="29058"/>
    <lineage>
        <taxon>Eukaryota</taxon>
        <taxon>Metazoa</taxon>
        <taxon>Ecdysozoa</taxon>
        <taxon>Arthropoda</taxon>
        <taxon>Hexapoda</taxon>
        <taxon>Insecta</taxon>
        <taxon>Pterygota</taxon>
        <taxon>Neoptera</taxon>
        <taxon>Endopterygota</taxon>
        <taxon>Lepidoptera</taxon>
        <taxon>Glossata</taxon>
        <taxon>Ditrysia</taxon>
        <taxon>Noctuoidea</taxon>
        <taxon>Noctuidae</taxon>
        <taxon>Heliothinae</taxon>
        <taxon>Helicoverpa</taxon>
    </lineage>
</organism>
<name>A0A2W1BRW7_HELAM</name>
<dbReference type="EMBL" id="KZ149937">
    <property type="protein sequence ID" value="PZC77061.1"/>
    <property type="molecule type" value="Genomic_DNA"/>
</dbReference>
<gene>
    <name evidence="2" type="primary">HaOG200710</name>
    <name evidence="2" type="ORF">B5X24_HaOG200710</name>
</gene>
<sequence>MAVTIEEIQNIIDKDLQSLLRPLNLMYILFGCAKYKIHDNKISPNSVIYNTISSITAIFIFCISFYFMIGTFSLNFNGYIYINHLGKIYTYILLIVGCLSDLYTNIFQKSNYISFVMNIQNIYRSLNISGIFRSYIFPNWVSVIALNCFHFTWMFYTFYAFQSLDHSFVFASYYCIVFDMNIVYAIRIMRLINKSLKYWLEDVEMSGRFVTESYWNKMFETYIEILKTYQIIESTFQRTVCLSV</sequence>
<accession>A0A2W1BRW7</accession>
<evidence type="ECO:0000313" key="2">
    <source>
        <dbReference type="EMBL" id="PZC77061.1"/>
    </source>
</evidence>
<evidence type="ECO:0000313" key="3">
    <source>
        <dbReference type="Proteomes" id="UP000249218"/>
    </source>
</evidence>
<feature type="transmembrane region" description="Helical" evidence="1">
    <location>
        <begin position="140"/>
        <end position="161"/>
    </location>
</feature>
<keyword evidence="1" id="KW-0812">Transmembrane</keyword>
<reference evidence="2 3" key="1">
    <citation type="journal article" date="2017" name="BMC Biol.">
        <title>Genomic innovations, transcriptional plasticity and gene loss underlying the evolution and divergence of two highly polyphagous and invasive Helicoverpa pest species.</title>
        <authorList>
            <person name="Pearce S.L."/>
            <person name="Clarke D.F."/>
            <person name="East P.D."/>
            <person name="Elfekih S."/>
            <person name="Gordon K.H."/>
            <person name="Jermiin L.S."/>
            <person name="McGaughran A."/>
            <person name="Oakeshott J.G."/>
            <person name="Papanikolaou A."/>
            <person name="Perera O.P."/>
            <person name="Rane R.V."/>
            <person name="Richards S."/>
            <person name="Tay W.T."/>
            <person name="Walsh T.K."/>
            <person name="Anderson A."/>
            <person name="Anderson C.J."/>
            <person name="Asgari S."/>
            <person name="Board P.G."/>
            <person name="Bretschneider A."/>
            <person name="Campbell P.M."/>
            <person name="Chertemps T."/>
            <person name="Christeller J.T."/>
            <person name="Coppin C.W."/>
            <person name="Downes S.J."/>
            <person name="Duan G."/>
            <person name="Farnsworth C.A."/>
            <person name="Good R.T."/>
            <person name="Han L.B."/>
            <person name="Han Y.C."/>
            <person name="Hatje K."/>
            <person name="Horne I."/>
            <person name="Huang Y.P."/>
            <person name="Hughes D.S."/>
            <person name="Jacquin-Joly E."/>
            <person name="James W."/>
            <person name="Jhangiani S."/>
            <person name="Kollmar M."/>
            <person name="Kuwar S.S."/>
            <person name="Li S."/>
            <person name="Liu N.Y."/>
            <person name="Maibeche M.T."/>
            <person name="Miller J.R."/>
            <person name="Montagne N."/>
            <person name="Perry T."/>
            <person name="Qu J."/>
            <person name="Song S.V."/>
            <person name="Sutton G.G."/>
            <person name="Vogel H."/>
            <person name="Walenz B.P."/>
            <person name="Xu W."/>
            <person name="Zhang H.J."/>
            <person name="Zou Z."/>
            <person name="Batterham P."/>
            <person name="Edwards O.R."/>
            <person name="Feyereisen R."/>
            <person name="Gibbs R.A."/>
            <person name="Heckel D.G."/>
            <person name="McGrath A."/>
            <person name="Robin C."/>
            <person name="Scherer S.E."/>
            <person name="Worley K.C."/>
            <person name="Wu Y.D."/>
        </authorList>
    </citation>
    <scope>NUCLEOTIDE SEQUENCE [LARGE SCALE GENOMIC DNA]</scope>
    <source>
        <strain evidence="2">Harm_GR_Male_#8</strain>
        <tissue evidence="2">Whole organism</tissue>
    </source>
</reference>
<keyword evidence="3" id="KW-1185">Reference proteome</keyword>
<dbReference type="Proteomes" id="UP000249218">
    <property type="component" value="Unassembled WGS sequence"/>
</dbReference>
<feature type="transmembrane region" description="Helical" evidence="1">
    <location>
        <begin position="167"/>
        <end position="186"/>
    </location>
</feature>
<evidence type="ECO:0000256" key="1">
    <source>
        <dbReference type="SAM" id="Phobius"/>
    </source>
</evidence>
<feature type="transmembrane region" description="Helical" evidence="1">
    <location>
        <begin position="88"/>
        <end position="107"/>
    </location>
</feature>
<protein>
    <recommendedName>
        <fullName evidence="4">Gustatory receptor</fullName>
    </recommendedName>
</protein>
<feature type="transmembrane region" description="Helical" evidence="1">
    <location>
        <begin position="47"/>
        <end position="68"/>
    </location>
</feature>
<dbReference type="OrthoDB" id="7490805at2759"/>
<keyword evidence="1" id="KW-0472">Membrane</keyword>